<evidence type="ECO:0000313" key="7">
    <source>
        <dbReference type="EMBL" id="MDT2403915.1"/>
    </source>
</evidence>
<dbReference type="GO" id="GO:0006508">
    <property type="term" value="P:proteolysis"/>
    <property type="evidence" value="ECO:0007669"/>
    <property type="project" value="UniProtKB-KW"/>
</dbReference>
<dbReference type="Proteomes" id="UP001260773">
    <property type="component" value="Unassembled WGS sequence"/>
</dbReference>
<dbReference type="PANTHER" id="PTHR39178">
    <property type="entry name" value="HYPOTHETICAL RIBOSOME-ASSOCIATED PROTEIN"/>
    <property type="match status" value="1"/>
</dbReference>
<dbReference type="EMBL" id="JARPWH010000070">
    <property type="protein sequence ID" value="MDT2403915.1"/>
    <property type="molecule type" value="Genomic_DNA"/>
</dbReference>
<proteinExistence type="inferred from homology"/>
<evidence type="ECO:0000256" key="2">
    <source>
        <dbReference type="ARBA" id="ARBA00022670"/>
    </source>
</evidence>
<reference evidence="7" key="1">
    <citation type="submission" date="2023-03" db="EMBL/GenBank/DDBJ databases">
        <authorList>
            <person name="Shen W."/>
            <person name="Cai J."/>
        </authorList>
    </citation>
    <scope>NUCLEOTIDE SEQUENCE</scope>
    <source>
        <strain evidence="7">P33-2</strain>
    </source>
</reference>
<sequence>MIKAIFKKSNNSFIEYEVTGHAHYAESGKDIVCAGVSTLFITITNQLLCKSYVKLHDQRVSILNPNEIDNGLVEALLCGLYDIQQNYPDHVLVEVVEVGNMIDANKVTVGTINLGYD</sequence>
<dbReference type="GO" id="GO:0008234">
    <property type="term" value="F:cysteine-type peptidase activity"/>
    <property type="evidence" value="ECO:0007669"/>
    <property type="project" value="UniProtKB-KW"/>
</dbReference>
<dbReference type="InterPro" id="IPR036764">
    <property type="entry name" value="Peptidase_Prp_sf"/>
</dbReference>
<keyword evidence="2 7" id="KW-0645">Protease</keyword>
<evidence type="ECO:0000256" key="4">
    <source>
        <dbReference type="ARBA" id="ARBA00022807"/>
    </source>
</evidence>
<dbReference type="CDD" id="cd16332">
    <property type="entry name" value="Prp-like"/>
    <property type="match status" value="1"/>
</dbReference>
<dbReference type="AlphaFoldDB" id="A0AAW8RWU6"/>
<dbReference type="RefSeq" id="WP_178981782.1">
    <property type="nucleotide sequence ID" value="NZ_JARPWH010000070.1"/>
</dbReference>
<dbReference type="Gene3D" id="3.30.70.1490">
    <property type="entry name" value="Cysteine protease Prp"/>
    <property type="match status" value="1"/>
</dbReference>
<accession>A0AAW8RWU6</accession>
<evidence type="ECO:0000256" key="6">
    <source>
        <dbReference type="ARBA" id="ARBA00044538"/>
    </source>
</evidence>
<keyword evidence="3" id="KW-0378">Hydrolase</keyword>
<comment type="caution">
    <text evidence="7">The sequence shown here is derived from an EMBL/GenBank/DDBJ whole genome shotgun (WGS) entry which is preliminary data.</text>
</comment>
<keyword evidence="1" id="KW-0690">Ribosome biogenesis</keyword>
<organism evidence="7 8">
    <name type="scientific">Enterococcus avium</name>
    <name type="common">Streptococcus avium</name>
    <dbReference type="NCBI Taxonomy" id="33945"/>
    <lineage>
        <taxon>Bacteria</taxon>
        <taxon>Bacillati</taxon>
        <taxon>Bacillota</taxon>
        <taxon>Bacilli</taxon>
        <taxon>Lactobacillales</taxon>
        <taxon>Enterococcaceae</taxon>
        <taxon>Enterococcus</taxon>
    </lineage>
</organism>
<keyword evidence="4" id="KW-0788">Thiol protease</keyword>
<evidence type="ECO:0000256" key="5">
    <source>
        <dbReference type="ARBA" id="ARBA00044503"/>
    </source>
</evidence>
<evidence type="ECO:0000256" key="1">
    <source>
        <dbReference type="ARBA" id="ARBA00022517"/>
    </source>
</evidence>
<dbReference type="Pfam" id="PF04327">
    <property type="entry name" value="Peptidase_Prp"/>
    <property type="match status" value="1"/>
</dbReference>
<dbReference type="PANTHER" id="PTHR39178:SF1">
    <property type="entry name" value="RIBOSOMAL-PROCESSING CYSTEINE PROTEASE PRP"/>
    <property type="match status" value="1"/>
</dbReference>
<protein>
    <recommendedName>
        <fullName evidence="6">Ribosomal processing cysteine protease Prp</fullName>
    </recommendedName>
</protein>
<dbReference type="SUPFAM" id="SSF118010">
    <property type="entry name" value="TM1457-like"/>
    <property type="match status" value="1"/>
</dbReference>
<comment type="similarity">
    <text evidence="5">Belongs to the Prp family.</text>
</comment>
<gene>
    <name evidence="7" type="ORF">P7D43_16235</name>
</gene>
<evidence type="ECO:0000313" key="8">
    <source>
        <dbReference type="Proteomes" id="UP001260773"/>
    </source>
</evidence>
<evidence type="ECO:0000256" key="3">
    <source>
        <dbReference type="ARBA" id="ARBA00022801"/>
    </source>
</evidence>
<dbReference type="InterPro" id="IPR007422">
    <property type="entry name" value="Peptidase_Prp"/>
</dbReference>
<name>A0AAW8RWU6_ENTAV</name>
<dbReference type="GO" id="GO:0042254">
    <property type="term" value="P:ribosome biogenesis"/>
    <property type="evidence" value="ECO:0007669"/>
    <property type="project" value="UniProtKB-KW"/>
</dbReference>